<dbReference type="RefSeq" id="WP_083270226.1">
    <property type="nucleotide sequence ID" value="NZ_CP016094.1"/>
</dbReference>
<dbReference type="Proteomes" id="UP000095228">
    <property type="component" value="Chromosome"/>
</dbReference>
<dbReference type="OrthoDB" id="735059at2"/>
<dbReference type="InterPro" id="IPR025737">
    <property type="entry name" value="FApF"/>
</dbReference>
<dbReference type="EMBL" id="CP016094">
    <property type="protein sequence ID" value="AOS44748.1"/>
    <property type="molecule type" value="Genomic_DNA"/>
</dbReference>
<evidence type="ECO:0000313" key="1">
    <source>
        <dbReference type="EMBL" id="AOS44748.1"/>
    </source>
</evidence>
<accession>A0A1D8AV18</accession>
<gene>
    <name evidence="1" type="ORF">Verru16b_01816</name>
</gene>
<evidence type="ECO:0000313" key="2">
    <source>
        <dbReference type="Proteomes" id="UP000095228"/>
    </source>
</evidence>
<dbReference type="STRING" id="1838286.Verru16b_01816"/>
<dbReference type="Pfam" id="PF13557">
    <property type="entry name" value="Phenol_MetA_deg"/>
    <property type="match status" value="1"/>
</dbReference>
<dbReference type="AlphaFoldDB" id="A0A1D8AV18"/>
<keyword evidence="2" id="KW-1185">Reference proteome</keyword>
<reference evidence="1 2" key="1">
    <citation type="submission" date="2016-06" db="EMBL/GenBank/DDBJ databases">
        <title>Three novel species with peptidoglycan cell walls form the new genus Lacunisphaera gen. nov. in the family Opitutaceae of the verrucomicrobial subdivision 4.</title>
        <authorList>
            <person name="Rast P."/>
            <person name="Gloeckner I."/>
            <person name="Jogler M."/>
            <person name="Boedeker C."/>
            <person name="Jeske O."/>
            <person name="Wiegand S."/>
            <person name="Reinhardt R."/>
            <person name="Schumann P."/>
            <person name="Rohde M."/>
            <person name="Spring S."/>
            <person name="Gloeckner F.O."/>
            <person name="Jogler C."/>
        </authorList>
    </citation>
    <scope>NUCLEOTIDE SEQUENCE [LARGE SCALE GENOMIC DNA]</scope>
    <source>
        <strain evidence="1 2">IG16b</strain>
    </source>
</reference>
<organism evidence="1 2">
    <name type="scientific">Lacunisphaera limnophila</name>
    <dbReference type="NCBI Taxonomy" id="1838286"/>
    <lineage>
        <taxon>Bacteria</taxon>
        <taxon>Pseudomonadati</taxon>
        <taxon>Verrucomicrobiota</taxon>
        <taxon>Opitutia</taxon>
        <taxon>Opitutales</taxon>
        <taxon>Opitutaceae</taxon>
        <taxon>Lacunisphaera</taxon>
    </lineage>
</organism>
<name>A0A1D8AV18_9BACT</name>
<sequence length="350" mass="38286">MNSTPTPRHPTLPLAALTSLLGLFLLPSALFGQGCVIARGGGGAMISDSSGYMEPGDWTLSTAIRWFRSDRHYAGGAEQKHRQEQQTQVINESYFYDVSATYAWSKRLTTTLTLPFVDHDRTSLYEHLGNTSGQRFRTQAAGLGDMRVSAAWWAVDPNADHHRGNVALGFGIKAPTGDYRARDTFIRPAGPTERFVDSSIQPGDGAWGYNLELQGFYHLKGNLSAYGNAFYLFNPEGRVEATGFSIPDAYMVRTGLDYRLAQVPGVTLSLGGRVEGVPGRDVFGSSIGFRRPGYAISVEPGFTFSKGRFTGTLTVPVALERRRTMTYGATRLGDAAFADFSINTSFSFRL</sequence>
<dbReference type="KEGG" id="obg:Verru16b_01816"/>
<protein>
    <recommendedName>
        <fullName evidence="3">Transporter</fullName>
    </recommendedName>
</protein>
<evidence type="ECO:0008006" key="3">
    <source>
        <dbReference type="Google" id="ProtNLM"/>
    </source>
</evidence>
<proteinExistence type="predicted"/>